<evidence type="ECO:0000256" key="1">
    <source>
        <dbReference type="SAM" id="MobiDB-lite"/>
    </source>
</evidence>
<protein>
    <submittedName>
        <fullName evidence="2">Uncharacterized protein</fullName>
    </submittedName>
</protein>
<accession>A0AAP0L2N5</accession>
<name>A0AAP0L2N5_9MAGN</name>
<keyword evidence="3" id="KW-1185">Reference proteome</keyword>
<dbReference type="Proteomes" id="UP001420932">
    <property type="component" value="Unassembled WGS sequence"/>
</dbReference>
<proteinExistence type="predicted"/>
<gene>
    <name evidence="2" type="ORF">Syun_007680</name>
</gene>
<comment type="caution">
    <text evidence="2">The sequence shown here is derived from an EMBL/GenBank/DDBJ whole genome shotgun (WGS) entry which is preliminary data.</text>
</comment>
<sequence length="114" mass="12588">MTHLLSLSKSVLVSSKVAVMAFSDTFWLLDTNNQSSQLFSDMFLDRINLIKASKYRFSNPLGSLTTSLSKKGNDADDNNVDGSCDDRGASLLNRQTEAHEVMNKEAARPSITAW</sequence>
<evidence type="ECO:0000313" key="2">
    <source>
        <dbReference type="EMBL" id="KAK9161339.1"/>
    </source>
</evidence>
<dbReference type="EMBL" id="JBBNAF010000003">
    <property type="protein sequence ID" value="KAK9161339.1"/>
    <property type="molecule type" value="Genomic_DNA"/>
</dbReference>
<reference evidence="2 3" key="1">
    <citation type="submission" date="2024-01" db="EMBL/GenBank/DDBJ databases">
        <title>Genome assemblies of Stephania.</title>
        <authorList>
            <person name="Yang L."/>
        </authorList>
    </citation>
    <scope>NUCLEOTIDE SEQUENCE [LARGE SCALE GENOMIC DNA]</scope>
    <source>
        <strain evidence="2">YNDBR</strain>
        <tissue evidence="2">Leaf</tissue>
    </source>
</reference>
<evidence type="ECO:0000313" key="3">
    <source>
        <dbReference type="Proteomes" id="UP001420932"/>
    </source>
</evidence>
<dbReference type="AlphaFoldDB" id="A0AAP0L2N5"/>
<feature type="region of interest" description="Disordered" evidence="1">
    <location>
        <begin position="62"/>
        <end position="88"/>
    </location>
</feature>
<organism evidence="2 3">
    <name type="scientific">Stephania yunnanensis</name>
    <dbReference type="NCBI Taxonomy" id="152371"/>
    <lineage>
        <taxon>Eukaryota</taxon>
        <taxon>Viridiplantae</taxon>
        <taxon>Streptophyta</taxon>
        <taxon>Embryophyta</taxon>
        <taxon>Tracheophyta</taxon>
        <taxon>Spermatophyta</taxon>
        <taxon>Magnoliopsida</taxon>
        <taxon>Ranunculales</taxon>
        <taxon>Menispermaceae</taxon>
        <taxon>Menispermoideae</taxon>
        <taxon>Cissampelideae</taxon>
        <taxon>Stephania</taxon>
    </lineage>
</organism>